<dbReference type="GO" id="GO:0016491">
    <property type="term" value="F:oxidoreductase activity"/>
    <property type="evidence" value="ECO:0007669"/>
    <property type="project" value="UniProtKB-KW"/>
</dbReference>
<evidence type="ECO:0000259" key="3">
    <source>
        <dbReference type="Pfam" id="PF00724"/>
    </source>
</evidence>
<sequence length="426" mass="46446">MFDKQLESTLFQPLLLPNGQIVPNRIAKAAMEENMADRQHLPGAALRGLYRHWGAGGAGMLITGNVMVAADAVTGPGGVVLDRHQSLQPFREWAVAGKAQGARMWMQINHPGRQVYVATNPQAIAPSAVQVEIEGYSQLFAQPRAMTETDIARVIGQFTETASLAEQAGFDGVEIHAAHGYLLSQFLSPLTNRRDDPWGGSLENRARLLIEIVRAVRVRVSPGFGVGVKLNSADFQKGGFEPADAMSVVQMLNAEAVDLVEVSGGSYESPAMHGRPQEETKRASTRAREAYFLDFARDIVAVAKMPVMVTGGIRRRGTAEDALSPEDGRAGVAMVGIAQALAYAPDLPKRWLTAEMAVTVPAVHWRRRALAGLATMAMTKLQLRRMGQGKVPNAAAWAPGILLSDLLRTRRRNRGYRSWLRRRGEE</sequence>
<reference evidence="4 5" key="1">
    <citation type="submission" date="2019-11" db="EMBL/GenBank/DDBJ databases">
        <authorList>
            <person name="Dong K."/>
        </authorList>
    </citation>
    <scope>NUCLEOTIDE SEQUENCE [LARGE SCALE GENOMIC DNA]</scope>
    <source>
        <strain evidence="4 5">NBRC 112902</strain>
    </source>
</reference>
<dbReference type="EMBL" id="WMIG01000029">
    <property type="protein sequence ID" value="MTH62244.1"/>
    <property type="molecule type" value="Genomic_DNA"/>
</dbReference>
<dbReference type="InterPro" id="IPR013785">
    <property type="entry name" value="Aldolase_TIM"/>
</dbReference>
<dbReference type="OrthoDB" id="9784632at2"/>
<comment type="caution">
    <text evidence="4">The sequence shown here is derived from an EMBL/GenBank/DDBJ whole genome shotgun (WGS) entry which is preliminary data.</text>
</comment>
<evidence type="ECO:0000256" key="1">
    <source>
        <dbReference type="ARBA" id="ARBA00022630"/>
    </source>
</evidence>
<dbReference type="Pfam" id="PF00724">
    <property type="entry name" value="Oxidored_FMN"/>
    <property type="match status" value="1"/>
</dbReference>
<keyword evidence="5" id="KW-1185">Reference proteome</keyword>
<dbReference type="InterPro" id="IPR051799">
    <property type="entry name" value="NADH_flavin_oxidoreductase"/>
</dbReference>
<keyword evidence="2" id="KW-0560">Oxidoreductase</keyword>
<accession>A0A844HUV0</accession>
<evidence type="ECO:0000313" key="5">
    <source>
        <dbReference type="Proteomes" id="UP000449846"/>
    </source>
</evidence>
<dbReference type="InterPro" id="IPR001155">
    <property type="entry name" value="OxRdtase_FMN_N"/>
</dbReference>
<dbReference type="SUPFAM" id="SSF51395">
    <property type="entry name" value="FMN-linked oxidoreductases"/>
    <property type="match status" value="1"/>
</dbReference>
<evidence type="ECO:0000313" key="4">
    <source>
        <dbReference type="EMBL" id="MTH62244.1"/>
    </source>
</evidence>
<dbReference type="AlphaFoldDB" id="A0A844HUV0"/>
<dbReference type="Gene3D" id="3.20.20.70">
    <property type="entry name" value="Aldolase class I"/>
    <property type="match status" value="1"/>
</dbReference>
<dbReference type="GO" id="GO:0010181">
    <property type="term" value="F:FMN binding"/>
    <property type="evidence" value="ECO:0007669"/>
    <property type="project" value="InterPro"/>
</dbReference>
<dbReference type="RefSeq" id="WP_155042195.1">
    <property type="nucleotide sequence ID" value="NZ_WMIG01000029.1"/>
</dbReference>
<keyword evidence="1" id="KW-0285">Flavoprotein</keyword>
<dbReference type="PANTHER" id="PTHR43656:SF2">
    <property type="entry name" value="BINDING OXIDOREDUCTASE, PUTATIVE (AFU_ORTHOLOGUE AFUA_2G08260)-RELATED"/>
    <property type="match status" value="1"/>
</dbReference>
<dbReference type="CDD" id="cd04733">
    <property type="entry name" value="OYE_like_2_FMN"/>
    <property type="match status" value="1"/>
</dbReference>
<proteinExistence type="predicted"/>
<feature type="domain" description="NADH:flavin oxidoreductase/NADH oxidase N-terminal" evidence="3">
    <location>
        <begin position="10"/>
        <end position="350"/>
    </location>
</feature>
<evidence type="ECO:0000256" key="2">
    <source>
        <dbReference type="ARBA" id="ARBA00023002"/>
    </source>
</evidence>
<gene>
    <name evidence="4" type="ORF">GL300_23935</name>
</gene>
<name>A0A844HUV0_9RHOB</name>
<dbReference type="Proteomes" id="UP000449846">
    <property type="component" value="Unassembled WGS sequence"/>
</dbReference>
<organism evidence="4 5">
    <name type="scientific">Paracoccus litorisediminis</name>
    <dbReference type="NCBI Taxonomy" id="2006130"/>
    <lineage>
        <taxon>Bacteria</taxon>
        <taxon>Pseudomonadati</taxon>
        <taxon>Pseudomonadota</taxon>
        <taxon>Alphaproteobacteria</taxon>
        <taxon>Rhodobacterales</taxon>
        <taxon>Paracoccaceae</taxon>
        <taxon>Paracoccus</taxon>
    </lineage>
</organism>
<dbReference type="PANTHER" id="PTHR43656">
    <property type="entry name" value="BINDING OXIDOREDUCTASE, PUTATIVE (AFU_ORTHOLOGUE AFUA_2G08260)-RELATED"/>
    <property type="match status" value="1"/>
</dbReference>
<protein>
    <submittedName>
        <fullName evidence="4">2,4-dienoyl-CoA reductase</fullName>
    </submittedName>
</protein>